<dbReference type="Gene3D" id="2.60.200.40">
    <property type="match status" value="1"/>
</dbReference>
<evidence type="ECO:0000256" key="6">
    <source>
        <dbReference type="ARBA" id="ARBA00022741"/>
    </source>
</evidence>
<name>A0A0E3WFH5_9STRE</name>
<evidence type="ECO:0000256" key="1">
    <source>
        <dbReference type="ARBA" id="ARBA00001946"/>
    </source>
</evidence>
<comment type="cofactor">
    <cofactor evidence="1">
        <name>Mg(2+)</name>
        <dbReference type="ChEBI" id="CHEBI:18420"/>
    </cofactor>
</comment>
<dbReference type="AlphaFoldDB" id="A0A0E3WFH5"/>
<keyword evidence="11" id="KW-0594">Phospholipid biosynthesis</keyword>
<evidence type="ECO:0000256" key="10">
    <source>
        <dbReference type="ARBA" id="ARBA00023098"/>
    </source>
</evidence>
<dbReference type="InterPro" id="IPR017438">
    <property type="entry name" value="ATP-NAD_kinase_N"/>
</dbReference>
<dbReference type="NCBIfam" id="NF009603">
    <property type="entry name" value="PRK13055.1"/>
    <property type="match status" value="1"/>
</dbReference>
<comment type="similarity">
    <text evidence="2">Belongs to the diacylglycerol/lipid kinase family.</text>
</comment>
<dbReference type="GO" id="GO:0008654">
    <property type="term" value="P:phospholipid biosynthetic process"/>
    <property type="evidence" value="ECO:0007669"/>
    <property type="project" value="UniProtKB-KW"/>
</dbReference>
<evidence type="ECO:0000256" key="2">
    <source>
        <dbReference type="ARBA" id="ARBA00005983"/>
    </source>
</evidence>
<evidence type="ECO:0000259" key="13">
    <source>
        <dbReference type="PROSITE" id="PS50146"/>
    </source>
</evidence>
<dbReference type="InterPro" id="IPR016064">
    <property type="entry name" value="NAD/diacylglycerol_kinase_sf"/>
</dbReference>
<dbReference type="EMBL" id="CTEN01000004">
    <property type="protein sequence ID" value="CQR25526.1"/>
    <property type="molecule type" value="Genomic_DNA"/>
</dbReference>
<evidence type="ECO:0000256" key="5">
    <source>
        <dbReference type="ARBA" id="ARBA00022723"/>
    </source>
</evidence>
<keyword evidence="8" id="KW-0067">ATP-binding</keyword>
<dbReference type="STRING" id="1608583.BN1356_01873"/>
<accession>A0A0E3WFH5</accession>
<dbReference type="PANTHER" id="PTHR12358:SF106">
    <property type="entry name" value="LIPID KINASE YEGS"/>
    <property type="match status" value="1"/>
</dbReference>
<dbReference type="RefSeq" id="WP_093651071.1">
    <property type="nucleotide sequence ID" value="NZ_CTEN01000004.1"/>
</dbReference>
<keyword evidence="10" id="KW-0443">Lipid metabolism</keyword>
<dbReference type="SMART" id="SM00046">
    <property type="entry name" value="DAGKc"/>
    <property type="match status" value="1"/>
</dbReference>
<dbReference type="InterPro" id="IPR050187">
    <property type="entry name" value="Lipid_Phosphate_FormReg"/>
</dbReference>
<dbReference type="InterPro" id="IPR005218">
    <property type="entry name" value="Diacylglycerol/lipid_kinase"/>
</dbReference>
<dbReference type="GO" id="GO:0005524">
    <property type="term" value="F:ATP binding"/>
    <property type="evidence" value="ECO:0007669"/>
    <property type="project" value="UniProtKB-KW"/>
</dbReference>
<keyword evidence="7 14" id="KW-0418">Kinase</keyword>
<keyword evidence="12" id="KW-1208">Phospholipid metabolism</keyword>
<evidence type="ECO:0000256" key="8">
    <source>
        <dbReference type="ARBA" id="ARBA00022840"/>
    </source>
</evidence>
<dbReference type="OrthoDB" id="142078at2"/>
<sequence length="347" mass="38136">MEKRKRARLIYNPTSGQEIMKRNVAEVLNILESYGYETSAFQTTPAKDSAKDEATRAAKAGFNLIIAAGGDGTINEVVNGIAPLKKRPKMAIIPTGTTNDYARALKVPRGNPVEAAKLIGKNQTILMDIGMAKTKKDGQDFQTYFINIAAAGTLTELTYSVPSQLKTTFGYLAYVVKGAELLPQVKFRPVRVKHDKGVFEGKVSMIFVALTNSIGGFEQIVPDAKLDDGRFTLIMVKTGNLFEILHLLRLVLDGGKHIEHKHVEYIKTKKIKIEAGEGSSERLLLNLDGEYGGDAPVKLSNLANHIEFFADTDKISSHAITIDTDALRLEEMAKLFAEEVTHLEDSI</sequence>
<organism evidence="14 15">
    <name type="scientific">Streptococcus varani</name>
    <dbReference type="NCBI Taxonomy" id="1608583"/>
    <lineage>
        <taxon>Bacteria</taxon>
        <taxon>Bacillati</taxon>
        <taxon>Bacillota</taxon>
        <taxon>Bacilli</taxon>
        <taxon>Lactobacillales</taxon>
        <taxon>Streptococcaceae</taxon>
        <taxon>Streptococcus</taxon>
    </lineage>
</organism>
<evidence type="ECO:0000256" key="4">
    <source>
        <dbReference type="ARBA" id="ARBA00022679"/>
    </source>
</evidence>
<keyword evidence="5" id="KW-0479">Metal-binding</keyword>
<evidence type="ECO:0000256" key="12">
    <source>
        <dbReference type="ARBA" id="ARBA00023264"/>
    </source>
</evidence>
<dbReference type="SUPFAM" id="SSF111331">
    <property type="entry name" value="NAD kinase/diacylglycerol kinase-like"/>
    <property type="match status" value="1"/>
</dbReference>
<dbReference type="GO" id="GO:0046872">
    <property type="term" value="F:metal ion binding"/>
    <property type="evidence" value="ECO:0007669"/>
    <property type="project" value="UniProtKB-KW"/>
</dbReference>
<dbReference type="Proteomes" id="UP000198604">
    <property type="component" value="Unassembled WGS sequence"/>
</dbReference>
<evidence type="ECO:0000256" key="9">
    <source>
        <dbReference type="ARBA" id="ARBA00022842"/>
    </source>
</evidence>
<reference evidence="15" key="1">
    <citation type="submission" date="2015-03" db="EMBL/GenBank/DDBJ databases">
        <authorList>
            <person name="Urmite Genomes"/>
        </authorList>
    </citation>
    <scope>NUCLEOTIDE SEQUENCE [LARGE SCALE GENOMIC DNA]</scope>
    <source>
        <strain evidence="15">FF10</strain>
    </source>
</reference>
<evidence type="ECO:0000256" key="11">
    <source>
        <dbReference type="ARBA" id="ARBA00023209"/>
    </source>
</evidence>
<keyword evidence="9" id="KW-0460">Magnesium</keyword>
<evidence type="ECO:0000256" key="7">
    <source>
        <dbReference type="ARBA" id="ARBA00022777"/>
    </source>
</evidence>
<dbReference type="InterPro" id="IPR001206">
    <property type="entry name" value="Diacylglycerol_kinase_cat_dom"/>
</dbReference>
<dbReference type="GO" id="GO:0004143">
    <property type="term" value="F:ATP-dependent diacylglycerol kinase activity"/>
    <property type="evidence" value="ECO:0007669"/>
    <property type="project" value="TreeGrafter"/>
</dbReference>
<keyword evidence="3" id="KW-0444">Lipid biosynthesis</keyword>
<dbReference type="InterPro" id="IPR045540">
    <property type="entry name" value="YegS/DAGK_C"/>
</dbReference>
<evidence type="ECO:0000256" key="3">
    <source>
        <dbReference type="ARBA" id="ARBA00022516"/>
    </source>
</evidence>
<dbReference type="Gene3D" id="3.40.50.10330">
    <property type="entry name" value="Probable inorganic polyphosphate/atp-NAD kinase, domain 1"/>
    <property type="match status" value="1"/>
</dbReference>
<evidence type="ECO:0000313" key="14">
    <source>
        <dbReference type="EMBL" id="CQR25526.1"/>
    </source>
</evidence>
<dbReference type="PANTHER" id="PTHR12358">
    <property type="entry name" value="SPHINGOSINE KINASE"/>
    <property type="match status" value="1"/>
</dbReference>
<dbReference type="NCBIfam" id="TIGR00147">
    <property type="entry name" value="YegS/Rv2252/BmrU family lipid kinase"/>
    <property type="match status" value="1"/>
</dbReference>
<keyword evidence="15" id="KW-1185">Reference proteome</keyword>
<evidence type="ECO:0000313" key="15">
    <source>
        <dbReference type="Proteomes" id="UP000198604"/>
    </source>
</evidence>
<keyword evidence="4" id="KW-0808">Transferase</keyword>
<proteinExistence type="inferred from homology"/>
<gene>
    <name evidence="14" type="ORF">BN1356_01873</name>
</gene>
<keyword evidence="6" id="KW-0547">Nucleotide-binding</keyword>
<dbReference type="Pfam" id="PF19279">
    <property type="entry name" value="YegS_C"/>
    <property type="match status" value="1"/>
</dbReference>
<dbReference type="PROSITE" id="PS50146">
    <property type="entry name" value="DAGK"/>
    <property type="match status" value="1"/>
</dbReference>
<protein>
    <submittedName>
        <fullName evidence="14">Lipid kinase</fullName>
    </submittedName>
</protein>
<feature type="domain" description="DAGKc" evidence="13">
    <location>
        <begin position="2"/>
        <end position="136"/>
    </location>
</feature>
<dbReference type="GO" id="GO:0005886">
    <property type="term" value="C:plasma membrane"/>
    <property type="evidence" value="ECO:0007669"/>
    <property type="project" value="TreeGrafter"/>
</dbReference>
<dbReference type="Pfam" id="PF00781">
    <property type="entry name" value="DAGK_cat"/>
    <property type="match status" value="1"/>
</dbReference>